<dbReference type="InterPro" id="IPR011335">
    <property type="entry name" value="Restrct_endonuc-II-like"/>
</dbReference>
<gene>
    <name evidence="3" type="ORF">C7C45_12990</name>
</gene>
<organism evidence="3 4">
    <name type="scientific">Micromonospora arborensis</name>
    <dbReference type="NCBI Taxonomy" id="2116518"/>
    <lineage>
        <taxon>Bacteria</taxon>
        <taxon>Bacillati</taxon>
        <taxon>Actinomycetota</taxon>
        <taxon>Actinomycetes</taxon>
        <taxon>Micromonosporales</taxon>
        <taxon>Micromonosporaceae</taxon>
        <taxon>Micromonospora</taxon>
    </lineage>
</organism>
<name>A0A318NK43_9ACTN</name>
<dbReference type="SUPFAM" id="SSF52980">
    <property type="entry name" value="Restriction endonuclease-like"/>
    <property type="match status" value="1"/>
</dbReference>
<dbReference type="Proteomes" id="UP000248333">
    <property type="component" value="Unassembled WGS sequence"/>
</dbReference>
<sequence>MKLSPTEFEHLVKDLFAAMGAEAWRTVPSKDGGVDAVATSKNLFFGGVCLIQAKRWTKLVGLDAVHALTGVMTDHNATTGVLVTTSWFSRTSEQFAQRNRITLINGAELKHLIKQHLGFDVIPGTRPPTRIRASDNHQTGRPGPAG</sequence>
<keyword evidence="4" id="KW-1185">Reference proteome</keyword>
<keyword evidence="3" id="KW-0255">Endonuclease</keyword>
<reference evidence="3 4" key="1">
    <citation type="submission" date="2018-03" db="EMBL/GenBank/DDBJ databases">
        <title>Bioinformatic expansion and discovery of thiopeptide antibiotics.</title>
        <authorList>
            <person name="Schwalen C.J."/>
            <person name="Hudson G.A."/>
            <person name="Mitchell D.A."/>
        </authorList>
    </citation>
    <scope>NUCLEOTIDE SEQUENCE [LARGE SCALE GENOMIC DNA]</scope>
    <source>
        <strain evidence="3 4">NRRL 8041</strain>
    </source>
</reference>
<dbReference type="AlphaFoldDB" id="A0A318NK43"/>
<feature type="region of interest" description="Disordered" evidence="1">
    <location>
        <begin position="124"/>
        <end position="146"/>
    </location>
</feature>
<proteinExistence type="predicted"/>
<protein>
    <submittedName>
        <fullName evidence="3">Restriction endonuclease</fullName>
    </submittedName>
</protein>
<dbReference type="InterPro" id="IPR007560">
    <property type="entry name" value="Restrct_endonuc_IV_Mrr"/>
</dbReference>
<dbReference type="GO" id="GO:0015666">
    <property type="term" value="F:restriction endodeoxyribonuclease activity"/>
    <property type="evidence" value="ECO:0007669"/>
    <property type="project" value="TreeGrafter"/>
</dbReference>
<feature type="domain" description="Restriction endonuclease type IV Mrr" evidence="2">
    <location>
        <begin position="2"/>
        <end position="113"/>
    </location>
</feature>
<dbReference type="PANTHER" id="PTHR30015">
    <property type="entry name" value="MRR RESTRICTION SYSTEM PROTEIN"/>
    <property type="match status" value="1"/>
</dbReference>
<evidence type="ECO:0000256" key="1">
    <source>
        <dbReference type="SAM" id="MobiDB-lite"/>
    </source>
</evidence>
<dbReference type="Pfam" id="PF04471">
    <property type="entry name" value="Mrr_cat"/>
    <property type="match status" value="1"/>
</dbReference>
<keyword evidence="3" id="KW-0540">Nuclease</keyword>
<keyword evidence="3" id="KW-0378">Hydrolase</keyword>
<dbReference type="Gene3D" id="3.40.1350.10">
    <property type="match status" value="1"/>
</dbReference>
<evidence type="ECO:0000313" key="4">
    <source>
        <dbReference type="Proteomes" id="UP000248333"/>
    </source>
</evidence>
<dbReference type="InterPro" id="IPR011856">
    <property type="entry name" value="tRNA_endonuc-like_dom_sf"/>
</dbReference>
<dbReference type="PANTHER" id="PTHR30015:SF7">
    <property type="entry name" value="TYPE IV METHYL-DIRECTED RESTRICTION ENZYME ECOKMRR"/>
    <property type="match status" value="1"/>
</dbReference>
<comment type="caution">
    <text evidence="3">The sequence shown here is derived from an EMBL/GenBank/DDBJ whole genome shotgun (WGS) entry which is preliminary data.</text>
</comment>
<accession>A0A318NK43</accession>
<dbReference type="GO" id="GO:0003677">
    <property type="term" value="F:DNA binding"/>
    <property type="evidence" value="ECO:0007669"/>
    <property type="project" value="InterPro"/>
</dbReference>
<dbReference type="InterPro" id="IPR052906">
    <property type="entry name" value="Type_IV_Methyl-Rstrct_Enzyme"/>
</dbReference>
<dbReference type="EMBL" id="PYBV01000015">
    <property type="protein sequence ID" value="PYC70833.1"/>
    <property type="molecule type" value="Genomic_DNA"/>
</dbReference>
<evidence type="ECO:0000259" key="2">
    <source>
        <dbReference type="Pfam" id="PF04471"/>
    </source>
</evidence>
<dbReference type="OrthoDB" id="3206608at2"/>
<evidence type="ECO:0000313" key="3">
    <source>
        <dbReference type="EMBL" id="PYC70833.1"/>
    </source>
</evidence>
<dbReference type="GO" id="GO:0009307">
    <property type="term" value="P:DNA restriction-modification system"/>
    <property type="evidence" value="ECO:0007669"/>
    <property type="project" value="InterPro"/>
</dbReference>